<dbReference type="FunFam" id="2.30.30.30:FF:000004">
    <property type="entry name" value="50S ribosomal protein L24"/>
    <property type="match status" value="1"/>
</dbReference>
<dbReference type="GO" id="GO:0006412">
    <property type="term" value="P:translation"/>
    <property type="evidence" value="ECO:0007669"/>
    <property type="project" value="UniProtKB-UniRule"/>
</dbReference>
<dbReference type="GO" id="GO:1990904">
    <property type="term" value="C:ribonucleoprotein complex"/>
    <property type="evidence" value="ECO:0007669"/>
    <property type="project" value="UniProtKB-KW"/>
</dbReference>
<dbReference type="SMART" id="SM00739">
    <property type="entry name" value="KOW"/>
    <property type="match status" value="1"/>
</dbReference>
<dbReference type="SUPFAM" id="SSF50104">
    <property type="entry name" value="Translation proteins SH3-like domain"/>
    <property type="match status" value="1"/>
</dbReference>
<proteinExistence type="inferred from homology"/>
<gene>
    <name evidence="10" type="primary">rplX</name>
    <name evidence="13" type="ORF">FWJ32_03785</name>
</gene>
<organism evidence="13 14">
    <name type="scientific">Calorimonas adulescens</name>
    <dbReference type="NCBI Taxonomy" id="2606906"/>
    <lineage>
        <taxon>Bacteria</taxon>
        <taxon>Bacillati</taxon>
        <taxon>Bacillota</taxon>
        <taxon>Clostridia</taxon>
        <taxon>Thermoanaerobacterales</taxon>
        <taxon>Thermoanaerobacteraceae</taxon>
        <taxon>Calorimonas</taxon>
    </lineage>
</organism>
<dbReference type="InterPro" id="IPR057264">
    <property type="entry name" value="Ribosomal_uL24_C"/>
</dbReference>
<dbReference type="Gene3D" id="2.30.30.30">
    <property type="match status" value="1"/>
</dbReference>
<keyword evidence="7 10" id="KW-0687">Ribonucleoprotein</keyword>
<dbReference type="InterPro" id="IPR008991">
    <property type="entry name" value="Translation_prot_SH3-like_sf"/>
</dbReference>
<evidence type="ECO:0000259" key="12">
    <source>
        <dbReference type="SMART" id="SM00739"/>
    </source>
</evidence>
<evidence type="ECO:0000256" key="3">
    <source>
        <dbReference type="ARBA" id="ARBA00011838"/>
    </source>
</evidence>
<evidence type="ECO:0000256" key="1">
    <source>
        <dbReference type="ARBA" id="ARBA00004072"/>
    </source>
</evidence>
<reference evidence="13 14" key="1">
    <citation type="submission" date="2019-08" db="EMBL/GenBank/DDBJ databases">
        <title>Calorimonas adulescens gen. nov., sp. nov., an anaerobic thermophilic bacterium from Sakhalin hot spring.</title>
        <authorList>
            <person name="Khomyakova M.A."/>
            <person name="Merkel A.Y."/>
            <person name="Novikov A."/>
            <person name="Bonch-Osmolovskaya E.A."/>
            <person name="Slobodkin A.I."/>
        </authorList>
    </citation>
    <scope>NUCLEOTIDE SEQUENCE [LARGE SCALE GENOMIC DNA]</scope>
    <source>
        <strain evidence="13 14">A05MB</strain>
    </source>
</reference>
<comment type="subunit">
    <text evidence="3 10">Part of the 50S ribosomal subunit.</text>
</comment>
<evidence type="ECO:0000256" key="8">
    <source>
        <dbReference type="ARBA" id="ARBA00035206"/>
    </source>
</evidence>
<evidence type="ECO:0000256" key="9">
    <source>
        <dbReference type="ARBA" id="ARBA00058688"/>
    </source>
</evidence>
<dbReference type="GO" id="GO:0005840">
    <property type="term" value="C:ribosome"/>
    <property type="evidence" value="ECO:0007669"/>
    <property type="project" value="UniProtKB-KW"/>
</dbReference>
<feature type="domain" description="KOW" evidence="12">
    <location>
        <begin position="5"/>
        <end position="32"/>
    </location>
</feature>
<protein>
    <recommendedName>
        <fullName evidence="8 10">Large ribosomal subunit protein uL24</fullName>
    </recommendedName>
</protein>
<dbReference type="AlphaFoldDB" id="A0A5D8QDZ8"/>
<evidence type="ECO:0000256" key="10">
    <source>
        <dbReference type="HAMAP-Rule" id="MF_01326"/>
    </source>
</evidence>
<dbReference type="Pfam" id="PF00467">
    <property type="entry name" value="KOW"/>
    <property type="match status" value="1"/>
</dbReference>
<keyword evidence="14" id="KW-1185">Reference proteome</keyword>
<evidence type="ECO:0000313" key="14">
    <source>
        <dbReference type="Proteomes" id="UP000322976"/>
    </source>
</evidence>
<dbReference type="HAMAP" id="MF_01326_B">
    <property type="entry name" value="Ribosomal_uL24_B"/>
    <property type="match status" value="1"/>
</dbReference>
<comment type="similarity">
    <text evidence="2 10 11">Belongs to the universal ribosomal protein uL24 family.</text>
</comment>
<dbReference type="Pfam" id="PF17136">
    <property type="entry name" value="ribosomal_L24"/>
    <property type="match status" value="1"/>
</dbReference>
<comment type="function">
    <text evidence="1 10">One of two assembly initiator proteins, it binds directly to the 5'-end of the 23S rRNA, where it nucleates assembly of the 50S subunit.</text>
</comment>
<dbReference type="NCBIfam" id="TIGR01079">
    <property type="entry name" value="rplX_bact"/>
    <property type="match status" value="1"/>
</dbReference>
<evidence type="ECO:0000256" key="7">
    <source>
        <dbReference type="ARBA" id="ARBA00023274"/>
    </source>
</evidence>
<dbReference type="GO" id="GO:0019843">
    <property type="term" value="F:rRNA binding"/>
    <property type="evidence" value="ECO:0007669"/>
    <property type="project" value="UniProtKB-UniRule"/>
</dbReference>
<dbReference type="PANTHER" id="PTHR12903">
    <property type="entry name" value="MITOCHONDRIAL RIBOSOMAL PROTEIN L24"/>
    <property type="match status" value="1"/>
</dbReference>
<keyword evidence="4 10" id="KW-0699">rRNA-binding</keyword>
<sequence length="106" mass="11547">MPKVHVKKGDTVVIISGEDKGKKGKVLKVIPSEGKILVEGINLVTKHKRPSGQNQQAGIVHEEAPIYSSKALIYCNNCGKGVRYGKKILDDGKKVRYCKACGENLD</sequence>
<comment type="function">
    <text evidence="9 10">One of the proteins that surrounds the polypeptide exit tunnel on the outside of the subunit.</text>
</comment>
<dbReference type="InterPro" id="IPR005824">
    <property type="entry name" value="KOW"/>
</dbReference>
<evidence type="ECO:0000256" key="11">
    <source>
        <dbReference type="RuleBase" id="RU003477"/>
    </source>
</evidence>
<evidence type="ECO:0000256" key="5">
    <source>
        <dbReference type="ARBA" id="ARBA00022884"/>
    </source>
</evidence>
<evidence type="ECO:0000256" key="2">
    <source>
        <dbReference type="ARBA" id="ARBA00010618"/>
    </source>
</evidence>
<dbReference type="CDD" id="cd06089">
    <property type="entry name" value="KOW_RPL26"/>
    <property type="match status" value="1"/>
</dbReference>
<dbReference type="GO" id="GO:0003735">
    <property type="term" value="F:structural constituent of ribosome"/>
    <property type="evidence" value="ECO:0007669"/>
    <property type="project" value="InterPro"/>
</dbReference>
<evidence type="ECO:0000256" key="4">
    <source>
        <dbReference type="ARBA" id="ARBA00022730"/>
    </source>
</evidence>
<evidence type="ECO:0000256" key="6">
    <source>
        <dbReference type="ARBA" id="ARBA00022980"/>
    </source>
</evidence>
<dbReference type="Proteomes" id="UP000322976">
    <property type="component" value="Unassembled WGS sequence"/>
</dbReference>
<keyword evidence="6 10" id="KW-0689">Ribosomal protein</keyword>
<dbReference type="EMBL" id="VTPS01000004">
    <property type="protein sequence ID" value="TZE82731.1"/>
    <property type="molecule type" value="Genomic_DNA"/>
</dbReference>
<dbReference type="InterPro" id="IPR005825">
    <property type="entry name" value="Ribosomal_uL24_CS"/>
</dbReference>
<accession>A0A5D8QDZ8</accession>
<evidence type="ECO:0000313" key="13">
    <source>
        <dbReference type="EMBL" id="TZE82731.1"/>
    </source>
</evidence>
<name>A0A5D8QDZ8_9THEO</name>
<keyword evidence="5 10" id="KW-0694">RNA-binding</keyword>
<dbReference type="InterPro" id="IPR014722">
    <property type="entry name" value="Rib_uL2_dom2"/>
</dbReference>
<dbReference type="InterPro" id="IPR003256">
    <property type="entry name" value="Ribosomal_uL24"/>
</dbReference>
<comment type="caution">
    <text evidence="13">The sequence shown here is derived from an EMBL/GenBank/DDBJ whole genome shotgun (WGS) entry which is preliminary data.</text>
</comment>
<dbReference type="InterPro" id="IPR041988">
    <property type="entry name" value="Ribosomal_uL24_KOW"/>
</dbReference>
<dbReference type="RefSeq" id="WP_149544645.1">
    <property type="nucleotide sequence ID" value="NZ_VTPS01000004.1"/>
</dbReference>
<dbReference type="PROSITE" id="PS01108">
    <property type="entry name" value="RIBOSOMAL_L24"/>
    <property type="match status" value="1"/>
</dbReference>